<keyword evidence="2" id="KW-0472">Membrane</keyword>
<evidence type="ECO:0000256" key="1">
    <source>
        <dbReference type="SAM" id="MobiDB-lite"/>
    </source>
</evidence>
<keyword evidence="2" id="KW-0812">Transmembrane</keyword>
<keyword evidence="2" id="KW-1133">Transmembrane helix</keyword>
<evidence type="ECO:0000313" key="3">
    <source>
        <dbReference type="EMBL" id="KOG36175.1"/>
    </source>
</evidence>
<accession>A0A0L8LDF3</accession>
<sequence>MGAVLIGLDMAETLASPYPVFAVLAGTGLLVDGVRRIIRLRRAGAGTSSGDRTPPPAAASSSS</sequence>
<feature type="transmembrane region" description="Helical" evidence="2">
    <location>
        <begin position="15"/>
        <end position="34"/>
    </location>
</feature>
<proteinExistence type="predicted"/>
<dbReference type="Proteomes" id="UP000037023">
    <property type="component" value="Unassembled WGS sequence"/>
</dbReference>
<evidence type="ECO:0000313" key="4">
    <source>
        <dbReference type="Proteomes" id="UP000037023"/>
    </source>
</evidence>
<dbReference type="EMBL" id="LGUP01000014">
    <property type="protein sequence ID" value="KOG36175.1"/>
    <property type="molecule type" value="Genomic_DNA"/>
</dbReference>
<protein>
    <submittedName>
        <fullName evidence="3">Uncharacterized protein</fullName>
    </submittedName>
</protein>
<feature type="region of interest" description="Disordered" evidence="1">
    <location>
        <begin position="43"/>
        <end position="63"/>
    </location>
</feature>
<name>A0A0L8LDF3_STRVR</name>
<evidence type="ECO:0000256" key="2">
    <source>
        <dbReference type="SAM" id="Phobius"/>
    </source>
</evidence>
<dbReference type="PATRIC" id="fig|1938.6.peg.692"/>
<reference evidence="3 4" key="1">
    <citation type="submission" date="2015-06" db="EMBL/GenBank/DDBJ databases">
        <authorList>
            <person name="Hoefler B.C."/>
            <person name="Straight P.D."/>
        </authorList>
    </citation>
    <scope>NUCLEOTIDE SEQUENCE [LARGE SCALE GENOMIC DNA]</scope>
    <source>
        <strain evidence="3 4">NRRL 3427</strain>
    </source>
</reference>
<dbReference type="RefSeq" id="WP_033203183.1">
    <property type="nucleotide sequence ID" value="NZ_LGUP01000014.1"/>
</dbReference>
<gene>
    <name evidence="3" type="ORF">ADK34_03155</name>
</gene>
<comment type="caution">
    <text evidence="3">The sequence shown here is derived from an EMBL/GenBank/DDBJ whole genome shotgun (WGS) entry which is preliminary data.</text>
</comment>
<dbReference type="AlphaFoldDB" id="A0A0L8LDF3"/>
<organism evidence="3 4">
    <name type="scientific">Streptomyces viridochromogenes</name>
    <dbReference type="NCBI Taxonomy" id="1938"/>
    <lineage>
        <taxon>Bacteria</taxon>
        <taxon>Bacillati</taxon>
        <taxon>Actinomycetota</taxon>
        <taxon>Actinomycetes</taxon>
        <taxon>Kitasatosporales</taxon>
        <taxon>Streptomycetaceae</taxon>
        <taxon>Streptomyces</taxon>
    </lineage>
</organism>